<feature type="region of interest" description="Disordered" evidence="1">
    <location>
        <begin position="400"/>
        <end position="543"/>
    </location>
</feature>
<protein>
    <recommendedName>
        <fullName evidence="4">Protein byr4</fullName>
    </recommendedName>
</protein>
<evidence type="ECO:0008006" key="4">
    <source>
        <dbReference type="Google" id="ProtNLM"/>
    </source>
</evidence>
<feature type="compositionally biased region" description="Low complexity" evidence="1">
    <location>
        <begin position="448"/>
        <end position="460"/>
    </location>
</feature>
<proteinExistence type="predicted"/>
<name>A0A0C9TPS4_SPHS4</name>
<feature type="compositionally biased region" description="Basic and acidic residues" evidence="1">
    <location>
        <begin position="569"/>
        <end position="579"/>
    </location>
</feature>
<reference evidence="2 3" key="1">
    <citation type="submission" date="2014-06" db="EMBL/GenBank/DDBJ databases">
        <title>Evolutionary Origins and Diversification of the Mycorrhizal Mutualists.</title>
        <authorList>
            <consortium name="DOE Joint Genome Institute"/>
            <consortium name="Mycorrhizal Genomics Consortium"/>
            <person name="Kohler A."/>
            <person name="Kuo A."/>
            <person name="Nagy L.G."/>
            <person name="Floudas D."/>
            <person name="Copeland A."/>
            <person name="Barry K.W."/>
            <person name="Cichocki N."/>
            <person name="Veneault-Fourrey C."/>
            <person name="LaButti K."/>
            <person name="Lindquist E.A."/>
            <person name="Lipzen A."/>
            <person name="Lundell T."/>
            <person name="Morin E."/>
            <person name="Murat C."/>
            <person name="Riley R."/>
            <person name="Ohm R."/>
            <person name="Sun H."/>
            <person name="Tunlid A."/>
            <person name="Henrissat B."/>
            <person name="Grigoriev I.V."/>
            <person name="Hibbett D.S."/>
            <person name="Martin F."/>
        </authorList>
    </citation>
    <scope>NUCLEOTIDE SEQUENCE [LARGE SCALE GENOMIC DNA]</scope>
    <source>
        <strain evidence="2 3">SS14</strain>
    </source>
</reference>
<dbReference type="GO" id="GO:0005096">
    <property type="term" value="F:GTPase activator activity"/>
    <property type="evidence" value="ECO:0007669"/>
    <property type="project" value="InterPro"/>
</dbReference>
<feature type="compositionally biased region" description="Acidic residues" evidence="1">
    <location>
        <begin position="746"/>
        <end position="763"/>
    </location>
</feature>
<feature type="region of interest" description="Disordered" evidence="1">
    <location>
        <begin position="1"/>
        <end position="211"/>
    </location>
</feature>
<feature type="compositionally biased region" description="Low complexity" evidence="1">
    <location>
        <begin position="173"/>
        <end position="189"/>
    </location>
</feature>
<feature type="region of interest" description="Disordered" evidence="1">
    <location>
        <begin position="742"/>
        <end position="823"/>
    </location>
</feature>
<feature type="compositionally biased region" description="Low complexity" evidence="1">
    <location>
        <begin position="406"/>
        <end position="428"/>
    </location>
</feature>
<accession>A0A0C9TPS4</accession>
<feature type="compositionally biased region" description="Low complexity" evidence="1">
    <location>
        <begin position="490"/>
        <end position="509"/>
    </location>
</feature>
<evidence type="ECO:0000256" key="1">
    <source>
        <dbReference type="SAM" id="MobiDB-lite"/>
    </source>
</evidence>
<evidence type="ECO:0000313" key="3">
    <source>
        <dbReference type="Proteomes" id="UP000054279"/>
    </source>
</evidence>
<dbReference type="EMBL" id="KN837232">
    <property type="protein sequence ID" value="KIJ32103.1"/>
    <property type="molecule type" value="Genomic_DNA"/>
</dbReference>
<feature type="compositionally biased region" description="Polar residues" evidence="1">
    <location>
        <begin position="772"/>
        <end position="781"/>
    </location>
</feature>
<feature type="compositionally biased region" description="Polar residues" evidence="1">
    <location>
        <begin position="326"/>
        <end position="358"/>
    </location>
</feature>
<feature type="region of interest" description="Disordered" evidence="1">
    <location>
        <begin position="259"/>
        <end position="358"/>
    </location>
</feature>
<feature type="region of interest" description="Disordered" evidence="1">
    <location>
        <begin position="560"/>
        <end position="649"/>
    </location>
</feature>
<feature type="compositionally biased region" description="Acidic residues" evidence="1">
    <location>
        <begin position="190"/>
        <end position="202"/>
    </location>
</feature>
<sequence>MSHIPAPSIVYPQEEWNDTDFDLPEGVPLNTQSDAESDNEAEDWDLEMNLGKTGGAKASISSSPLASSSRTSSKMITIRPPLPQSSDEDDFDDEGASTIKVSYIPTIRPKTPVRNQDDDMEKAFELPADLTRLSLRPVELRHRQSKGSLEWGDRDHTSSSTSSDAYSTLGFGPSASPSSNSTSAPSIGELDTDDDDDDDGELDGVVLPSGIFDSRHAGKHLAKILEEKKRLPIVNDRVKPRTADSEDDFEIGLIIDDDFDLSPSRLPSNRAQADKKPMFGRSKSAPARPPVQPFRPSSRVGANRSKSPTAPPVSSGIMRVRPLVLSQPTNPRATLSRKSTMPTLNVSLTPGPFQVQSPTSATLRTQKSHQVLKPPSPRSTAMTRKASLSSLIDTAAAAAMPSNSLQSPTTYAAPTAASRARSQAIQAQFHTHSAAQTPYYPVPPTRPTTPSASTAALRLTMPTSSSRAKIRPAISSVFNIGPNKDKDGRNSPNSRPSSTLSSGSSSKSPSSPPLPAGPKILKRPKKARAYGDGTELDGFDDLPADREKEARYRVVPRGVGAPRLGLNRSTDKEKEKAAEAKGTLGRKSGLKRESEPKPAIASITGTLRRKERIEFLSTKPPITESQPRKVSRKKPTPQAPTGVAAGTTRRKPTLIRNLGGVGSPKVVGDMRWNPATLRWEGNENILRDFDAVTSSSTRPALITHLTGSSIGSPVGAGSFAAAGARIVGNMIFDPSRMCWISRLPPEEDEPDPFADMADDEDDWESRGGTIRASAQDQSLATVATRGDTPSPGRPSSGRHSRAMSESGSERGARPALKGLQDVDDKLIEKCREAEERHRAEMKGWKLPPSNDHDSAALFEIRQLATRQY</sequence>
<keyword evidence="3" id="KW-1185">Reference proteome</keyword>
<dbReference type="OrthoDB" id="19159at2759"/>
<dbReference type="GO" id="GO:0044732">
    <property type="term" value="C:mitotic spindle pole body"/>
    <property type="evidence" value="ECO:0007669"/>
    <property type="project" value="TreeGrafter"/>
</dbReference>
<dbReference type="Proteomes" id="UP000054279">
    <property type="component" value="Unassembled WGS sequence"/>
</dbReference>
<dbReference type="GO" id="GO:1990334">
    <property type="term" value="C:Bfa1-Bub2 complex"/>
    <property type="evidence" value="ECO:0007669"/>
    <property type="project" value="InterPro"/>
</dbReference>
<dbReference type="PANTHER" id="PTHR35140">
    <property type="entry name" value="MITOTIC CHECK POINT PROTEIN BFA1"/>
    <property type="match status" value="1"/>
</dbReference>
<dbReference type="GO" id="GO:0001100">
    <property type="term" value="P:negative regulation of exit from mitosis"/>
    <property type="evidence" value="ECO:0007669"/>
    <property type="project" value="InterPro"/>
</dbReference>
<dbReference type="InterPro" id="IPR034586">
    <property type="entry name" value="Bfa1/Byr4"/>
</dbReference>
<evidence type="ECO:0000313" key="2">
    <source>
        <dbReference type="EMBL" id="KIJ32103.1"/>
    </source>
</evidence>
<feature type="compositionally biased region" description="Low complexity" evidence="1">
    <location>
        <begin position="785"/>
        <end position="795"/>
    </location>
</feature>
<dbReference type="PANTHER" id="PTHR35140:SF1">
    <property type="entry name" value="MITOTIC CHECK POINT PROTEIN BFA1"/>
    <property type="match status" value="1"/>
</dbReference>
<feature type="compositionally biased region" description="Acidic residues" evidence="1">
    <location>
        <begin position="86"/>
        <end position="95"/>
    </location>
</feature>
<dbReference type="AlphaFoldDB" id="A0A0C9TPS4"/>
<feature type="compositionally biased region" description="Acidic residues" evidence="1">
    <location>
        <begin position="35"/>
        <end position="46"/>
    </location>
</feature>
<gene>
    <name evidence="2" type="ORF">M422DRAFT_185030</name>
</gene>
<feature type="compositionally biased region" description="Basic and acidic residues" evidence="1">
    <location>
        <begin position="115"/>
        <end position="124"/>
    </location>
</feature>
<dbReference type="HOGENOM" id="CLU_009682_0_0_1"/>
<organism evidence="2 3">
    <name type="scientific">Sphaerobolus stellatus (strain SS14)</name>
    <dbReference type="NCBI Taxonomy" id="990650"/>
    <lineage>
        <taxon>Eukaryota</taxon>
        <taxon>Fungi</taxon>
        <taxon>Dikarya</taxon>
        <taxon>Basidiomycota</taxon>
        <taxon>Agaricomycotina</taxon>
        <taxon>Agaricomycetes</taxon>
        <taxon>Phallomycetidae</taxon>
        <taxon>Geastrales</taxon>
        <taxon>Sphaerobolaceae</taxon>
        <taxon>Sphaerobolus</taxon>
    </lineage>
</organism>
<feature type="compositionally biased region" description="Low complexity" evidence="1">
    <location>
        <begin position="59"/>
        <end position="73"/>
    </location>
</feature>